<reference evidence="3" key="1">
    <citation type="journal article" date="2023" name="Plant J.">
        <title>The genome of the king protea, Protea cynaroides.</title>
        <authorList>
            <person name="Chang J."/>
            <person name="Duong T.A."/>
            <person name="Schoeman C."/>
            <person name="Ma X."/>
            <person name="Roodt D."/>
            <person name="Barker N."/>
            <person name="Li Z."/>
            <person name="Van de Peer Y."/>
            <person name="Mizrachi E."/>
        </authorList>
    </citation>
    <scope>NUCLEOTIDE SEQUENCE</scope>
    <source>
        <tissue evidence="3">Young leaves</tissue>
    </source>
</reference>
<feature type="region of interest" description="Disordered" evidence="1">
    <location>
        <begin position="1"/>
        <end position="21"/>
    </location>
</feature>
<evidence type="ECO:0000313" key="4">
    <source>
        <dbReference type="Proteomes" id="UP001141806"/>
    </source>
</evidence>
<comment type="caution">
    <text evidence="3">The sequence shown here is derived from an EMBL/GenBank/DDBJ whole genome shotgun (WGS) entry which is preliminary data.</text>
</comment>
<organism evidence="3 4">
    <name type="scientific">Protea cynaroides</name>
    <dbReference type="NCBI Taxonomy" id="273540"/>
    <lineage>
        <taxon>Eukaryota</taxon>
        <taxon>Viridiplantae</taxon>
        <taxon>Streptophyta</taxon>
        <taxon>Embryophyta</taxon>
        <taxon>Tracheophyta</taxon>
        <taxon>Spermatophyta</taxon>
        <taxon>Magnoliopsida</taxon>
        <taxon>Proteales</taxon>
        <taxon>Proteaceae</taxon>
        <taxon>Protea</taxon>
    </lineage>
</organism>
<dbReference type="GO" id="GO:0009734">
    <property type="term" value="P:auxin-activated signaling pathway"/>
    <property type="evidence" value="ECO:0007669"/>
    <property type="project" value="TreeGrafter"/>
</dbReference>
<dbReference type="InterPro" id="IPR001849">
    <property type="entry name" value="PH_domain"/>
</dbReference>
<dbReference type="EMBL" id="JAMYWD010000012">
    <property type="protein sequence ID" value="KAJ4952016.1"/>
    <property type="molecule type" value="Genomic_DNA"/>
</dbReference>
<dbReference type="InterPro" id="IPR013666">
    <property type="entry name" value="PH_pln"/>
</dbReference>
<feature type="compositionally biased region" description="Basic residues" evidence="1">
    <location>
        <begin position="1"/>
        <end position="10"/>
    </location>
</feature>
<keyword evidence="4" id="KW-1185">Reference proteome</keyword>
<protein>
    <recommendedName>
        <fullName evidence="2">PH domain-containing protein</fullName>
    </recommendedName>
</protein>
<dbReference type="GO" id="GO:0010087">
    <property type="term" value="P:phloem or xylem histogenesis"/>
    <property type="evidence" value="ECO:0007669"/>
    <property type="project" value="TreeGrafter"/>
</dbReference>
<feature type="domain" description="PH" evidence="2">
    <location>
        <begin position="278"/>
        <end position="386"/>
    </location>
</feature>
<proteinExistence type="predicted"/>
<dbReference type="Pfam" id="PF08458">
    <property type="entry name" value="PH_2"/>
    <property type="match status" value="1"/>
</dbReference>
<evidence type="ECO:0000313" key="3">
    <source>
        <dbReference type="EMBL" id="KAJ4952016.1"/>
    </source>
</evidence>
<dbReference type="Proteomes" id="UP001141806">
    <property type="component" value="Unassembled WGS sequence"/>
</dbReference>
<evidence type="ECO:0000259" key="2">
    <source>
        <dbReference type="SMART" id="SM00233"/>
    </source>
</evidence>
<dbReference type="Pfam" id="PF05703">
    <property type="entry name" value="Auxin_canalis"/>
    <property type="match status" value="2"/>
</dbReference>
<dbReference type="InterPro" id="IPR040269">
    <property type="entry name" value="VAB"/>
</dbReference>
<dbReference type="OrthoDB" id="1897931at2759"/>
<evidence type="ECO:0000256" key="1">
    <source>
        <dbReference type="SAM" id="MobiDB-lite"/>
    </source>
</evidence>
<dbReference type="PANTHER" id="PTHR31351:SF24">
    <property type="entry name" value="VAN3-BINDING PROTEIN-LIKE"/>
    <property type="match status" value="1"/>
</dbReference>
<dbReference type="GO" id="GO:0010305">
    <property type="term" value="P:leaf vascular tissue pattern formation"/>
    <property type="evidence" value="ECO:0007669"/>
    <property type="project" value="TreeGrafter"/>
</dbReference>
<accession>A0A9Q0GRZ8</accession>
<dbReference type="PANTHER" id="PTHR31351">
    <property type="entry name" value="EXPRESSED PROTEIN"/>
    <property type="match status" value="1"/>
</dbReference>
<dbReference type="SMART" id="SM00233">
    <property type="entry name" value="PH"/>
    <property type="match status" value="1"/>
</dbReference>
<dbReference type="InterPro" id="IPR008546">
    <property type="entry name" value="VAN3-bd-like_auxin_canal"/>
</dbReference>
<dbReference type="AlphaFoldDB" id="A0A9Q0GRZ8"/>
<name>A0A9Q0GRZ8_9MAGN</name>
<gene>
    <name evidence="3" type="ORF">NE237_028848</name>
</gene>
<sequence length="402" mass="44061">MVERNTKHKKSTGESMESGRSLSWKKNSMGLFGLENVQEDEELNIPALLSLYSIPPPQTPKEPMEFLSRSWSLSASEISKALAHKQKPLLIKNPDTISIPETIIDPQYMWGIVSPVNARRIPLVGKWIHSMEFNNHKKKEKARIENARVHAALSVAGVAAALAAVAATENSNGQSSKVTAAVASATELLASHCIEIAELTGADHDRVSSVVRSAVDVRTPGDLMTLTAAAATALRGVAALKARVSKEVRNHAAITPHDRCASPTRSSVCQSEMEIQNSPCKGELLQRTRKGVLCLKRVTIYLNKKSQVMVKLKSKHIGGAFCKRDKCNVYGVCNEISSWPTLKEKEGMEGSCFGLRTAQGLLEFKCKSKVHKQKWVDGIRSLLRQAGCIEETENSMELLNIN</sequence>